<accession>A0A564UEV9</accession>
<gene>
    <name evidence="2" type="primary">fbiB</name>
    <name evidence="2" type="ORF">RTSSTS7063_02362</name>
</gene>
<sequence length="196" mass="22274">MIKEIENRRSIRKYKRHEISKEIIEDIIYSATLAPSAKNRQPWKFIVYQGEEKSKLVDVMHQGIKSEKITHKLMPEWAFAIPDAENTVRVMEEAPCLIAVLNTNQKTPFDSIEDEKRIVEICDSLSIGAAIENMILTATSYGLGTLWIANTCFAYNELIDFIETDSQLTGIVAIGFANEAPAKRPRKPVADIVEYR</sequence>
<dbReference type="Proteomes" id="UP000363661">
    <property type="component" value="Unassembled WGS sequence"/>
</dbReference>
<evidence type="ECO:0000313" key="3">
    <source>
        <dbReference type="Proteomes" id="UP000363661"/>
    </source>
</evidence>
<name>A0A564UEV9_9FIRM</name>
<dbReference type="Pfam" id="PF00881">
    <property type="entry name" value="Nitroreductase"/>
    <property type="match status" value="1"/>
</dbReference>
<dbReference type="PANTHER" id="PTHR43821:SF1">
    <property type="entry name" value="NAD(P)H NITROREDUCTASE YDJA-RELATED"/>
    <property type="match status" value="1"/>
</dbReference>
<reference evidence="2 3" key="1">
    <citation type="submission" date="2019-07" db="EMBL/GenBank/DDBJ databases">
        <authorList>
            <person name="Hibberd C M."/>
            <person name="Gehrig L. J."/>
            <person name="Chang H.-W."/>
            <person name="Venkatesh S."/>
        </authorList>
    </citation>
    <scope>NUCLEOTIDE SEQUENCE [LARGE SCALE GENOMIC DNA]</scope>
    <source>
        <strain evidence="2">Ruminococcus_torques_SSTS_Bg7063</strain>
    </source>
</reference>
<dbReference type="GO" id="GO:0016491">
    <property type="term" value="F:oxidoreductase activity"/>
    <property type="evidence" value="ECO:0007669"/>
    <property type="project" value="InterPro"/>
</dbReference>
<dbReference type="InterPro" id="IPR052530">
    <property type="entry name" value="NAD(P)H_nitroreductase"/>
</dbReference>
<feature type="domain" description="Nitroreductase" evidence="1">
    <location>
        <begin position="5"/>
        <end position="175"/>
    </location>
</feature>
<dbReference type="RefSeq" id="WP_144367621.1">
    <property type="nucleotide sequence ID" value="NZ_CABHNA010000077.1"/>
</dbReference>
<keyword evidence="2" id="KW-0436">Ligase</keyword>
<organism evidence="2 3">
    <name type="scientific">[Ruminococcus] torques</name>
    <dbReference type="NCBI Taxonomy" id="33039"/>
    <lineage>
        <taxon>Bacteria</taxon>
        <taxon>Bacillati</taxon>
        <taxon>Bacillota</taxon>
        <taxon>Clostridia</taxon>
        <taxon>Lachnospirales</taxon>
        <taxon>Lachnospiraceae</taxon>
        <taxon>Mediterraneibacter</taxon>
    </lineage>
</organism>
<dbReference type="InterPro" id="IPR029479">
    <property type="entry name" value="Nitroreductase"/>
</dbReference>
<dbReference type="EMBL" id="CABHNA010000077">
    <property type="protein sequence ID" value="VUX17862.1"/>
    <property type="molecule type" value="Genomic_DNA"/>
</dbReference>
<dbReference type="GO" id="GO:0052618">
    <property type="term" value="F:coenzyme F420-0:L-glutamate ligase activity"/>
    <property type="evidence" value="ECO:0007669"/>
    <property type="project" value="UniProtKB-EC"/>
</dbReference>
<proteinExistence type="predicted"/>
<protein>
    <submittedName>
        <fullName evidence="2">Coenzyme F420:L-glutamate ligase</fullName>
        <ecNumber evidence="2">6.3.2.31</ecNumber>
    </submittedName>
</protein>
<dbReference type="Gene3D" id="3.40.109.10">
    <property type="entry name" value="NADH Oxidase"/>
    <property type="match status" value="1"/>
</dbReference>
<evidence type="ECO:0000259" key="1">
    <source>
        <dbReference type="Pfam" id="PF00881"/>
    </source>
</evidence>
<keyword evidence="3" id="KW-1185">Reference proteome</keyword>
<dbReference type="SUPFAM" id="SSF55469">
    <property type="entry name" value="FMN-dependent nitroreductase-like"/>
    <property type="match status" value="1"/>
</dbReference>
<evidence type="ECO:0000313" key="2">
    <source>
        <dbReference type="EMBL" id="VUX17862.1"/>
    </source>
</evidence>
<dbReference type="AlphaFoldDB" id="A0A564UEV9"/>
<dbReference type="PANTHER" id="PTHR43821">
    <property type="entry name" value="NAD(P)H NITROREDUCTASE YDJA-RELATED"/>
    <property type="match status" value="1"/>
</dbReference>
<dbReference type="InterPro" id="IPR000415">
    <property type="entry name" value="Nitroreductase-like"/>
</dbReference>
<dbReference type="EC" id="6.3.2.31" evidence="2"/>